<feature type="compositionally biased region" description="Polar residues" evidence="1">
    <location>
        <begin position="110"/>
        <end position="131"/>
    </location>
</feature>
<reference evidence="2" key="1">
    <citation type="journal article" date="2021" name="PeerJ">
        <title>Extensive microbial diversity within the chicken gut microbiome revealed by metagenomics and culture.</title>
        <authorList>
            <person name="Gilroy R."/>
            <person name="Ravi A."/>
            <person name="Getino M."/>
            <person name="Pursley I."/>
            <person name="Horton D.L."/>
            <person name="Alikhan N.F."/>
            <person name="Baker D."/>
            <person name="Gharbi K."/>
            <person name="Hall N."/>
            <person name="Watson M."/>
            <person name="Adriaenssens E.M."/>
            <person name="Foster-Nyarko E."/>
            <person name="Jarju S."/>
            <person name="Secka A."/>
            <person name="Antonio M."/>
            <person name="Oren A."/>
            <person name="Chaudhuri R.R."/>
            <person name="La Ragione R."/>
            <person name="Hildebrand F."/>
            <person name="Pallen M.J."/>
        </authorList>
    </citation>
    <scope>NUCLEOTIDE SEQUENCE</scope>
    <source>
        <strain evidence="2">ChiBcec15-3976</strain>
    </source>
</reference>
<organism evidence="2 3">
    <name type="scientific">Candidatus Mediterraneibacter quadrami</name>
    <dbReference type="NCBI Taxonomy" id="2838684"/>
    <lineage>
        <taxon>Bacteria</taxon>
        <taxon>Bacillati</taxon>
        <taxon>Bacillota</taxon>
        <taxon>Clostridia</taxon>
        <taxon>Lachnospirales</taxon>
        <taxon>Lachnospiraceae</taxon>
        <taxon>Mediterraneibacter</taxon>
    </lineage>
</organism>
<feature type="region of interest" description="Disordered" evidence="1">
    <location>
        <begin position="103"/>
        <end position="131"/>
    </location>
</feature>
<evidence type="ECO:0000313" key="3">
    <source>
        <dbReference type="Proteomes" id="UP000823909"/>
    </source>
</evidence>
<protein>
    <submittedName>
        <fullName evidence="2">Stage III sporulation protein AG</fullName>
    </submittedName>
</protein>
<dbReference type="EMBL" id="DWUU01000008">
    <property type="protein sequence ID" value="HJD41587.1"/>
    <property type="molecule type" value="Genomic_DNA"/>
</dbReference>
<comment type="caution">
    <text evidence="2">The sequence shown here is derived from an EMBL/GenBank/DDBJ whole genome shotgun (WGS) entry which is preliminary data.</text>
</comment>
<name>A0A9D2RBU8_9FIRM</name>
<dbReference type="AlphaFoldDB" id="A0A9D2RBU8"/>
<accession>A0A9D2RBU8</accession>
<proteinExistence type="predicted"/>
<dbReference type="Proteomes" id="UP000823909">
    <property type="component" value="Unassembled WGS sequence"/>
</dbReference>
<evidence type="ECO:0000256" key="1">
    <source>
        <dbReference type="SAM" id="MobiDB-lite"/>
    </source>
</evidence>
<gene>
    <name evidence="2" type="ORF">H9910_01045</name>
</gene>
<reference evidence="2" key="2">
    <citation type="submission" date="2021-04" db="EMBL/GenBank/DDBJ databases">
        <authorList>
            <person name="Gilroy R."/>
        </authorList>
    </citation>
    <scope>NUCLEOTIDE SEQUENCE</scope>
    <source>
        <strain evidence="2">ChiBcec15-3976</strain>
    </source>
</reference>
<evidence type="ECO:0000313" key="2">
    <source>
        <dbReference type="EMBL" id="HJD41587.1"/>
    </source>
</evidence>
<sequence>MGYLNEWLRKLRSGEQLPKKNHLLLILLAGILLLVVTFPDARADPAADENDGGSVSVMNENTDLQKYADDLEEEIAGILSRVEGVGEVEVMITLQSGNRKIVEKDERSTGDNTAEETSVYRQNADGSSEPYVNTELSPGIEGVAVIAEGGGSPVVRQEITEAVQALFDVEAHKIKIMKHA</sequence>